<dbReference type="GO" id="GO:0005506">
    <property type="term" value="F:iron ion binding"/>
    <property type="evidence" value="ECO:0007669"/>
    <property type="project" value="InterPro"/>
</dbReference>
<dbReference type="STRING" id="75922.BST47_24940"/>
<organism evidence="3 4">
    <name type="scientific">Mycolicibacterium tusciae</name>
    <dbReference type="NCBI Taxonomy" id="75922"/>
    <lineage>
        <taxon>Bacteria</taxon>
        <taxon>Bacillati</taxon>
        <taxon>Actinomycetota</taxon>
        <taxon>Actinomycetes</taxon>
        <taxon>Mycobacteriales</taxon>
        <taxon>Mycobacteriaceae</taxon>
        <taxon>Mycolicibacterium</taxon>
    </lineage>
</organism>
<reference evidence="3 4" key="1">
    <citation type="submission" date="2017-02" db="EMBL/GenBank/DDBJ databases">
        <title>The new phylogeny of genus Mycobacterium.</title>
        <authorList>
            <person name="Tortoli E."/>
            <person name="Trovato A."/>
            <person name="Cirillo D.M."/>
        </authorList>
    </citation>
    <scope>NUCLEOTIDE SEQUENCE [LARGE SCALE GENOMIC DNA]</scope>
    <source>
        <strain evidence="3 4">DSM 44338</strain>
    </source>
</reference>
<dbReference type="GO" id="GO:0016491">
    <property type="term" value="F:oxidoreductase activity"/>
    <property type="evidence" value="ECO:0007669"/>
    <property type="project" value="InterPro"/>
</dbReference>
<feature type="transmembrane region" description="Helical" evidence="1">
    <location>
        <begin position="138"/>
        <end position="158"/>
    </location>
</feature>
<feature type="transmembrane region" description="Helical" evidence="1">
    <location>
        <begin position="115"/>
        <end position="132"/>
    </location>
</feature>
<evidence type="ECO:0000313" key="4">
    <source>
        <dbReference type="Proteomes" id="UP000192411"/>
    </source>
</evidence>
<keyword evidence="1" id="KW-1133">Transmembrane helix</keyword>
<feature type="domain" description="Fatty acid hydroxylase" evidence="2">
    <location>
        <begin position="58"/>
        <end position="202"/>
    </location>
</feature>
<keyword evidence="1" id="KW-0812">Transmembrane</keyword>
<comment type="caution">
    <text evidence="3">The sequence shown here is derived from an EMBL/GenBank/DDBJ whole genome shotgun (WGS) entry which is preliminary data.</text>
</comment>
<evidence type="ECO:0000259" key="2">
    <source>
        <dbReference type="Pfam" id="PF04116"/>
    </source>
</evidence>
<keyword evidence="1" id="KW-0472">Membrane</keyword>
<keyword evidence="4" id="KW-1185">Reference proteome</keyword>
<accession>A0A1X0JGZ6</accession>
<protein>
    <submittedName>
        <fullName evidence="3">Fatty acid hydroxylase</fullName>
    </submittedName>
</protein>
<dbReference type="AlphaFoldDB" id="A0A1X0JGZ6"/>
<dbReference type="Proteomes" id="UP000192411">
    <property type="component" value="Unassembled WGS sequence"/>
</dbReference>
<dbReference type="OrthoDB" id="9784228at2"/>
<dbReference type="GO" id="GO:0008610">
    <property type="term" value="P:lipid biosynthetic process"/>
    <property type="evidence" value="ECO:0007669"/>
    <property type="project" value="InterPro"/>
</dbReference>
<feature type="transmembrane region" description="Helical" evidence="1">
    <location>
        <begin position="53"/>
        <end position="75"/>
    </location>
</feature>
<evidence type="ECO:0000256" key="1">
    <source>
        <dbReference type="SAM" id="Phobius"/>
    </source>
</evidence>
<sequence length="224" mass="25588">MTTAAARTARKKMTLRDAARQFLKYPSPWMIGAVLVVAVVARVIVGDWQLTDALVPLAIVAVFPFFEWMIHVFILHWRPKRVGRLTIDPLLSREHRAHHVDPRSLPLIFIPWKSLATWVLPLAIGTALLAFPRLGMGLTFLVCIAVAGLVYEWTHYLIHTDYKPKTAVYRSIWRNHRNHHYKNEHYWFTVTSSGTADRVLQTYPDPAAVENSPTVKNLHAEVPA</sequence>
<feature type="transmembrane region" description="Helical" evidence="1">
    <location>
        <begin position="21"/>
        <end position="41"/>
    </location>
</feature>
<dbReference type="EMBL" id="MVIM01000018">
    <property type="protein sequence ID" value="ORB62044.1"/>
    <property type="molecule type" value="Genomic_DNA"/>
</dbReference>
<dbReference type="RefSeq" id="WP_083128368.1">
    <property type="nucleotide sequence ID" value="NZ_MVIM01000018.1"/>
</dbReference>
<dbReference type="Pfam" id="PF04116">
    <property type="entry name" value="FA_hydroxylase"/>
    <property type="match status" value="1"/>
</dbReference>
<evidence type="ECO:0000313" key="3">
    <source>
        <dbReference type="EMBL" id="ORB62044.1"/>
    </source>
</evidence>
<proteinExistence type="predicted"/>
<gene>
    <name evidence="3" type="ORF">BST47_24940</name>
</gene>
<name>A0A1X0JGZ6_9MYCO</name>
<dbReference type="InterPro" id="IPR006694">
    <property type="entry name" value="Fatty_acid_hydroxylase"/>
</dbReference>